<evidence type="ECO:0000256" key="1">
    <source>
        <dbReference type="ARBA" id="ARBA00022679"/>
    </source>
</evidence>
<dbReference type="InterPro" id="IPR000182">
    <property type="entry name" value="GNAT_dom"/>
</dbReference>
<dbReference type="SUPFAM" id="SSF55729">
    <property type="entry name" value="Acyl-CoA N-acyltransferases (Nat)"/>
    <property type="match status" value="1"/>
</dbReference>
<reference evidence="5" key="1">
    <citation type="journal article" date="2019" name="Int. J. Syst. Evol. Microbiol.">
        <title>The Global Catalogue of Microorganisms (GCM) 10K type strain sequencing project: providing services to taxonomists for standard genome sequencing and annotation.</title>
        <authorList>
            <consortium name="The Broad Institute Genomics Platform"/>
            <consortium name="The Broad Institute Genome Sequencing Center for Infectious Disease"/>
            <person name="Wu L."/>
            <person name="Ma J."/>
        </authorList>
    </citation>
    <scope>NUCLEOTIDE SEQUENCE [LARGE SCALE GENOMIC DNA]</scope>
    <source>
        <strain evidence="5">CGMCC 1.12606</strain>
    </source>
</reference>
<evidence type="ECO:0000256" key="2">
    <source>
        <dbReference type="ARBA" id="ARBA00023315"/>
    </source>
</evidence>
<protein>
    <submittedName>
        <fullName evidence="4">GNAT family acetyltransferase</fullName>
    </submittedName>
</protein>
<keyword evidence="1" id="KW-0808">Transferase</keyword>
<dbReference type="PROSITE" id="PS51186">
    <property type="entry name" value="GNAT"/>
    <property type="match status" value="1"/>
</dbReference>
<evidence type="ECO:0000313" key="4">
    <source>
        <dbReference type="EMBL" id="GGD49107.1"/>
    </source>
</evidence>
<dbReference type="CDD" id="cd04301">
    <property type="entry name" value="NAT_SF"/>
    <property type="match status" value="1"/>
</dbReference>
<dbReference type="Gene3D" id="3.40.630.30">
    <property type="match status" value="1"/>
</dbReference>
<gene>
    <name evidence="4" type="ORF">GCM10011361_14810</name>
</gene>
<feature type="domain" description="N-acetyltransferase" evidence="3">
    <location>
        <begin position="1"/>
        <end position="151"/>
    </location>
</feature>
<dbReference type="Pfam" id="PF00583">
    <property type="entry name" value="Acetyltransf_1"/>
    <property type="match status" value="1"/>
</dbReference>
<comment type="caution">
    <text evidence="4">The sequence shown here is derived from an EMBL/GenBank/DDBJ whole genome shotgun (WGS) entry which is preliminary data.</text>
</comment>
<proteinExistence type="predicted"/>
<keyword evidence="5" id="KW-1185">Reference proteome</keyword>
<name>A0ABQ1QVZ7_9FLAO</name>
<dbReference type="RefSeq" id="WP_188370040.1">
    <property type="nucleotide sequence ID" value="NZ_BMFH01000001.1"/>
</dbReference>
<evidence type="ECO:0000313" key="5">
    <source>
        <dbReference type="Proteomes" id="UP000625780"/>
    </source>
</evidence>
<dbReference type="Proteomes" id="UP000625780">
    <property type="component" value="Unassembled WGS sequence"/>
</dbReference>
<keyword evidence="2" id="KW-0012">Acyltransferase</keyword>
<dbReference type="InterPro" id="IPR016181">
    <property type="entry name" value="Acyl_CoA_acyltransferase"/>
</dbReference>
<dbReference type="InterPro" id="IPR050832">
    <property type="entry name" value="Bact_Acetyltransf"/>
</dbReference>
<dbReference type="PANTHER" id="PTHR43877">
    <property type="entry name" value="AMINOALKYLPHOSPHONATE N-ACETYLTRANSFERASE-RELATED-RELATED"/>
    <property type="match status" value="1"/>
</dbReference>
<accession>A0ABQ1QVZ7</accession>
<sequence>MKFRKAIKDDLPAIVAMLADDPLGMAREDYREPLPESYVRAFQAIDVDPNQELIVLENEEGEVIGTLQLSFLQYLTYRGGVRAQIEAVRIRKDQRGEGIGRKMFTWAIDRARERKAHVLQLTTDKKRPEAIAFYEALGFTATHEGMKMHLT</sequence>
<dbReference type="EMBL" id="BMFH01000001">
    <property type="protein sequence ID" value="GGD49107.1"/>
    <property type="molecule type" value="Genomic_DNA"/>
</dbReference>
<organism evidence="4 5">
    <name type="scientific">Muriicola marianensis</name>
    <dbReference type="NCBI Taxonomy" id="1324801"/>
    <lineage>
        <taxon>Bacteria</taxon>
        <taxon>Pseudomonadati</taxon>
        <taxon>Bacteroidota</taxon>
        <taxon>Flavobacteriia</taxon>
        <taxon>Flavobacteriales</taxon>
        <taxon>Flavobacteriaceae</taxon>
        <taxon>Muriicola</taxon>
    </lineage>
</organism>
<dbReference type="PANTHER" id="PTHR43877:SF2">
    <property type="entry name" value="AMINOALKYLPHOSPHONATE N-ACETYLTRANSFERASE-RELATED"/>
    <property type="match status" value="1"/>
</dbReference>
<evidence type="ECO:0000259" key="3">
    <source>
        <dbReference type="PROSITE" id="PS51186"/>
    </source>
</evidence>